<feature type="compositionally biased region" description="Basic and acidic residues" evidence="1">
    <location>
        <begin position="24"/>
        <end position="39"/>
    </location>
</feature>
<evidence type="ECO:0000313" key="3">
    <source>
        <dbReference type="Proteomes" id="UP000324222"/>
    </source>
</evidence>
<dbReference type="Proteomes" id="UP000324222">
    <property type="component" value="Unassembled WGS sequence"/>
</dbReference>
<reference evidence="2 3" key="1">
    <citation type="submission" date="2019-05" db="EMBL/GenBank/DDBJ databases">
        <title>Another draft genome of Portunus trituberculatus and its Hox gene families provides insights of decapod evolution.</title>
        <authorList>
            <person name="Jeong J.-H."/>
            <person name="Song I."/>
            <person name="Kim S."/>
            <person name="Choi T."/>
            <person name="Kim D."/>
            <person name="Ryu S."/>
            <person name="Kim W."/>
        </authorList>
    </citation>
    <scope>NUCLEOTIDE SEQUENCE [LARGE SCALE GENOMIC DNA]</scope>
    <source>
        <tissue evidence="2">Muscle</tissue>
    </source>
</reference>
<accession>A0A5B7J2H9</accession>
<sequence length="65" mass="6915">MDPKSLAPRRPPPATAPPPPHGSGRGEARRGGVKAEQEQKYVQFMATRSHTSLKGTAGPAIPRET</sequence>
<feature type="region of interest" description="Disordered" evidence="1">
    <location>
        <begin position="1"/>
        <end position="65"/>
    </location>
</feature>
<name>A0A5B7J2H9_PORTR</name>
<dbReference type="EMBL" id="VSRR010079074">
    <property type="protein sequence ID" value="MPC88829.1"/>
    <property type="molecule type" value="Genomic_DNA"/>
</dbReference>
<gene>
    <name evidence="2" type="ORF">E2C01_083750</name>
</gene>
<feature type="compositionally biased region" description="Pro residues" evidence="1">
    <location>
        <begin position="9"/>
        <end position="21"/>
    </location>
</feature>
<protein>
    <submittedName>
        <fullName evidence="2">Uncharacterized protein</fullName>
    </submittedName>
</protein>
<comment type="caution">
    <text evidence="2">The sequence shown here is derived from an EMBL/GenBank/DDBJ whole genome shotgun (WGS) entry which is preliminary data.</text>
</comment>
<organism evidence="2 3">
    <name type="scientific">Portunus trituberculatus</name>
    <name type="common">Swimming crab</name>
    <name type="synonym">Neptunus trituberculatus</name>
    <dbReference type="NCBI Taxonomy" id="210409"/>
    <lineage>
        <taxon>Eukaryota</taxon>
        <taxon>Metazoa</taxon>
        <taxon>Ecdysozoa</taxon>
        <taxon>Arthropoda</taxon>
        <taxon>Crustacea</taxon>
        <taxon>Multicrustacea</taxon>
        <taxon>Malacostraca</taxon>
        <taxon>Eumalacostraca</taxon>
        <taxon>Eucarida</taxon>
        <taxon>Decapoda</taxon>
        <taxon>Pleocyemata</taxon>
        <taxon>Brachyura</taxon>
        <taxon>Eubrachyura</taxon>
        <taxon>Portunoidea</taxon>
        <taxon>Portunidae</taxon>
        <taxon>Portuninae</taxon>
        <taxon>Portunus</taxon>
    </lineage>
</organism>
<evidence type="ECO:0000256" key="1">
    <source>
        <dbReference type="SAM" id="MobiDB-lite"/>
    </source>
</evidence>
<keyword evidence="3" id="KW-1185">Reference proteome</keyword>
<dbReference type="AlphaFoldDB" id="A0A5B7J2H9"/>
<proteinExistence type="predicted"/>
<evidence type="ECO:0000313" key="2">
    <source>
        <dbReference type="EMBL" id="MPC88829.1"/>
    </source>
</evidence>